<dbReference type="InterPro" id="IPR002403">
    <property type="entry name" value="Cyt_P450_E_grp-IV"/>
</dbReference>
<keyword evidence="5" id="KW-0560">Oxidoreductase</keyword>
<dbReference type="AlphaFoldDB" id="A0A423WYB1"/>
<name>A0A423WYB1_9PEZI</name>
<evidence type="ECO:0000313" key="11">
    <source>
        <dbReference type="Proteomes" id="UP000283895"/>
    </source>
</evidence>
<organism evidence="10 11">
    <name type="scientific">Cytospora schulzeri</name>
    <dbReference type="NCBI Taxonomy" id="448051"/>
    <lineage>
        <taxon>Eukaryota</taxon>
        <taxon>Fungi</taxon>
        <taxon>Dikarya</taxon>
        <taxon>Ascomycota</taxon>
        <taxon>Pezizomycotina</taxon>
        <taxon>Sordariomycetes</taxon>
        <taxon>Sordariomycetidae</taxon>
        <taxon>Diaporthales</taxon>
        <taxon>Cytosporaceae</taxon>
        <taxon>Cytospora</taxon>
    </lineage>
</organism>
<keyword evidence="4 8" id="KW-0479">Metal-binding</keyword>
<reference evidence="10 11" key="1">
    <citation type="submission" date="2015-09" db="EMBL/GenBank/DDBJ databases">
        <title>Host preference determinants of Valsa canker pathogens revealed by comparative genomics.</title>
        <authorList>
            <person name="Yin Z."/>
            <person name="Huang L."/>
        </authorList>
    </citation>
    <scope>NUCLEOTIDE SEQUENCE [LARGE SCALE GENOMIC DNA]</scope>
    <source>
        <strain evidence="10 11">03-1</strain>
    </source>
</reference>
<dbReference type="PRINTS" id="PR00465">
    <property type="entry name" value="EP450IV"/>
</dbReference>
<dbReference type="InterPro" id="IPR036396">
    <property type="entry name" value="Cyt_P450_sf"/>
</dbReference>
<dbReference type="GO" id="GO:0016020">
    <property type="term" value="C:membrane"/>
    <property type="evidence" value="ECO:0007669"/>
    <property type="project" value="UniProtKB-SubCell"/>
</dbReference>
<dbReference type="Proteomes" id="UP000283895">
    <property type="component" value="Unassembled WGS sequence"/>
</dbReference>
<dbReference type="SUPFAM" id="SSF48264">
    <property type="entry name" value="Cytochrome P450"/>
    <property type="match status" value="1"/>
</dbReference>
<evidence type="ECO:0000313" key="10">
    <source>
        <dbReference type="EMBL" id="ROW08499.1"/>
    </source>
</evidence>
<evidence type="ECO:0000256" key="1">
    <source>
        <dbReference type="ARBA" id="ARBA00001971"/>
    </source>
</evidence>
<feature type="transmembrane region" description="Helical" evidence="9">
    <location>
        <begin position="24"/>
        <end position="47"/>
    </location>
</feature>
<dbReference type="InterPro" id="IPR001128">
    <property type="entry name" value="Cyt_P450"/>
</dbReference>
<evidence type="ECO:0000256" key="6">
    <source>
        <dbReference type="ARBA" id="ARBA00023004"/>
    </source>
</evidence>
<comment type="similarity">
    <text evidence="3">Belongs to the cytochrome P450 family.</text>
</comment>
<dbReference type="EMBL" id="LKEA01000006">
    <property type="protein sequence ID" value="ROW08499.1"/>
    <property type="molecule type" value="Genomic_DNA"/>
</dbReference>
<evidence type="ECO:0000256" key="2">
    <source>
        <dbReference type="ARBA" id="ARBA00004167"/>
    </source>
</evidence>
<keyword evidence="11" id="KW-1185">Reference proteome</keyword>
<dbReference type="GO" id="GO:0020037">
    <property type="term" value="F:heme binding"/>
    <property type="evidence" value="ECO:0007669"/>
    <property type="project" value="InterPro"/>
</dbReference>
<accession>A0A423WYB1</accession>
<keyword evidence="7" id="KW-0503">Monooxygenase</keyword>
<evidence type="ECO:0000256" key="9">
    <source>
        <dbReference type="SAM" id="Phobius"/>
    </source>
</evidence>
<dbReference type="GO" id="GO:0004497">
    <property type="term" value="F:monooxygenase activity"/>
    <property type="evidence" value="ECO:0007669"/>
    <property type="project" value="UniProtKB-KW"/>
</dbReference>
<dbReference type="PANTHER" id="PTHR46206">
    <property type="entry name" value="CYTOCHROME P450"/>
    <property type="match status" value="1"/>
</dbReference>
<dbReference type="GO" id="GO:0016705">
    <property type="term" value="F:oxidoreductase activity, acting on paired donors, with incorporation or reduction of molecular oxygen"/>
    <property type="evidence" value="ECO:0007669"/>
    <property type="project" value="InterPro"/>
</dbReference>
<comment type="subcellular location">
    <subcellularLocation>
        <location evidence="2">Membrane</location>
        <topology evidence="2">Single-pass membrane protein</topology>
    </subcellularLocation>
</comment>
<feature type="binding site" description="axial binding residue" evidence="8">
    <location>
        <position position="463"/>
    </location>
    <ligand>
        <name>heme</name>
        <dbReference type="ChEBI" id="CHEBI:30413"/>
    </ligand>
    <ligandPart>
        <name>Fe</name>
        <dbReference type="ChEBI" id="CHEBI:18248"/>
    </ligandPart>
</feature>
<sequence length="543" mass="61982">MDNKTSSFFPLSSEVDWSSQRATIIALGGSIMAMYLFHAALAFPYLVQAPVVGKKRAFNLEWLTRLTYSFTAREVLYDGYKKFKGSMFNIIRNDSNVLVMNPKYLKELGNLPDGHSSSSVGQIRNMAGTWCTADIIMQSDLHFRMIQHKLTPNLVATIPMVKNELDNALEVEVPDCKDKWVDVPMFELLSLVVARVTGRVFVGPELCRDPDWIKVSIDYDVNVGTAVITLRMFPPFLHPLIARLLPSWWRAHKDIATAKRIVGPAVRARREAEKNDLDYVKPNDLLQWMMDDAKGWEADPDNLALRQLVVNLAALHTTSMATTHAMYDLCAHPEYLKPLREELIEVLRADGGWQRHTLSKLRKLDSFIKETQRWSPASLMSFNRYLRKPFVLEDGTRLPAGTHLCLAAEPILMDDELVPGGHAQEFDGFRFSRQPDTSEHKNRFDFSTIDSTNLHFGAGRYACPGRFFASEVIKLMFAHMLLRYDFEYTPAQKEKGRPKNMYADENIFPDPSIRILMRERTDKEADVENMLAVGGDLEQWDLA</sequence>
<keyword evidence="9" id="KW-1133">Transmembrane helix</keyword>
<dbReference type="Pfam" id="PF00067">
    <property type="entry name" value="p450"/>
    <property type="match status" value="1"/>
</dbReference>
<dbReference type="PANTHER" id="PTHR46206:SF6">
    <property type="entry name" value="CYTOCHROME P450 MONOOXYGENASE AN1598-RELATED"/>
    <property type="match status" value="1"/>
</dbReference>
<dbReference type="Gene3D" id="1.10.630.10">
    <property type="entry name" value="Cytochrome P450"/>
    <property type="match status" value="1"/>
</dbReference>
<dbReference type="OrthoDB" id="1844152at2759"/>
<protein>
    <submittedName>
        <fullName evidence="10">Uncharacterized protein</fullName>
    </submittedName>
</protein>
<keyword evidence="9" id="KW-0812">Transmembrane</keyword>
<comment type="caution">
    <text evidence="10">The sequence shown here is derived from an EMBL/GenBank/DDBJ whole genome shotgun (WGS) entry which is preliminary data.</text>
</comment>
<dbReference type="CDD" id="cd11041">
    <property type="entry name" value="CYP503A1-like"/>
    <property type="match status" value="1"/>
</dbReference>
<keyword evidence="9" id="KW-0472">Membrane</keyword>
<comment type="cofactor">
    <cofactor evidence="1 8">
        <name>heme</name>
        <dbReference type="ChEBI" id="CHEBI:30413"/>
    </cofactor>
</comment>
<proteinExistence type="inferred from homology"/>
<evidence type="ECO:0000256" key="4">
    <source>
        <dbReference type="ARBA" id="ARBA00022723"/>
    </source>
</evidence>
<evidence type="ECO:0000256" key="7">
    <source>
        <dbReference type="ARBA" id="ARBA00023033"/>
    </source>
</evidence>
<gene>
    <name evidence="10" type="ORF">VMCG_03252</name>
</gene>
<dbReference type="STRING" id="356882.A0A423WYB1"/>
<evidence type="ECO:0000256" key="3">
    <source>
        <dbReference type="ARBA" id="ARBA00010617"/>
    </source>
</evidence>
<dbReference type="GO" id="GO:0005506">
    <property type="term" value="F:iron ion binding"/>
    <property type="evidence" value="ECO:0007669"/>
    <property type="project" value="InterPro"/>
</dbReference>
<keyword evidence="6 8" id="KW-0408">Iron</keyword>
<evidence type="ECO:0000256" key="8">
    <source>
        <dbReference type="PIRSR" id="PIRSR602403-1"/>
    </source>
</evidence>
<evidence type="ECO:0000256" key="5">
    <source>
        <dbReference type="ARBA" id="ARBA00023002"/>
    </source>
</evidence>
<keyword evidence="8" id="KW-0349">Heme</keyword>